<feature type="domain" description="EAL" evidence="1">
    <location>
        <begin position="3"/>
        <end position="252"/>
    </location>
</feature>
<gene>
    <name evidence="2" type="ORF">R9Z33_20505</name>
</gene>
<dbReference type="Proteomes" id="UP001305521">
    <property type="component" value="Chromosome"/>
</dbReference>
<dbReference type="SUPFAM" id="SSF141868">
    <property type="entry name" value="EAL domain-like"/>
    <property type="match status" value="1"/>
</dbReference>
<dbReference type="InterPro" id="IPR001633">
    <property type="entry name" value="EAL_dom"/>
</dbReference>
<dbReference type="EMBL" id="CP137852">
    <property type="protein sequence ID" value="WPB84464.1"/>
    <property type="molecule type" value="Genomic_DNA"/>
</dbReference>
<proteinExistence type="predicted"/>
<dbReference type="CDD" id="cd01948">
    <property type="entry name" value="EAL"/>
    <property type="match status" value="1"/>
</dbReference>
<protein>
    <submittedName>
        <fullName evidence="2">EAL domain-containing protein</fullName>
    </submittedName>
</protein>
<reference evidence="2 3" key="1">
    <citation type="submission" date="2023-11" db="EMBL/GenBank/DDBJ databases">
        <title>Arctic aerobic anoxygenic photoheterotroph Sediminicoccus rosea KRV36 adapts its photosynthesis to long days of polar summer.</title>
        <authorList>
            <person name="Tomasch J."/>
            <person name="Kopejtka K."/>
            <person name="Bily T."/>
            <person name="Gardiner A.T."/>
            <person name="Gardian Z."/>
            <person name="Shivaramu S."/>
            <person name="Koblizek M."/>
            <person name="Engelhardt F."/>
            <person name="Kaftan D."/>
        </authorList>
    </citation>
    <scope>NUCLEOTIDE SEQUENCE [LARGE SCALE GENOMIC DNA]</scope>
    <source>
        <strain evidence="2 3">R-30</strain>
    </source>
</reference>
<name>A0ABZ0PFF5_9PROT</name>
<evidence type="ECO:0000259" key="1">
    <source>
        <dbReference type="PROSITE" id="PS50883"/>
    </source>
</evidence>
<dbReference type="PANTHER" id="PTHR33121:SF15">
    <property type="entry name" value="BLUE LIGHT- AND TEMPERATURE-REGULATED ANTIREPRESSOR BLUF"/>
    <property type="match status" value="1"/>
</dbReference>
<evidence type="ECO:0000313" key="2">
    <source>
        <dbReference type="EMBL" id="WPB84464.1"/>
    </source>
</evidence>
<accession>A0ABZ0PFF5</accession>
<dbReference type="RefSeq" id="WP_318648425.1">
    <property type="nucleotide sequence ID" value="NZ_CP137852.1"/>
</dbReference>
<evidence type="ECO:0000313" key="3">
    <source>
        <dbReference type="Proteomes" id="UP001305521"/>
    </source>
</evidence>
<dbReference type="PANTHER" id="PTHR33121">
    <property type="entry name" value="CYCLIC DI-GMP PHOSPHODIESTERASE PDEF"/>
    <property type="match status" value="1"/>
</dbReference>
<dbReference type="PROSITE" id="PS50883">
    <property type="entry name" value="EAL"/>
    <property type="match status" value="1"/>
</dbReference>
<dbReference type="Gene3D" id="3.20.20.450">
    <property type="entry name" value="EAL domain"/>
    <property type="match status" value="1"/>
</dbReference>
<dbReference type="Pfam" id="PF00563">
    <property type="entry name" value="EAL"/>
    <property type="match status" value="1"/>
</dbReference>
<organism evidence="2 3">
    <name type="scientific">Sediminicoccus rosea</name>
    <dbReference type="NCBI Taxonomy" id="1225128"/>
    <lineage>
        <taxon>Bacteria</taxon>
        <taxon>Pseudomonadati</taxon>
        <taxon>Pseudomonadota</taxon>
        <taxon>Alphaproteobacteria</taxon>
        <taxon>Acetobacterales</taxon>
        <taxon>Roseomonadaceae</taxon>
        <taxon>Sediminicoccus</taxon>
    </lineage>
</organism>
<dbReference type="InterPro" id="IPR050706">
    <property type="entry name" value="Cyclic-di-GMP_PDE-like"/>
</dbReference>
<sequence>MRTETTCPGCRDGAAFDHAITMAFQPILNTRTGRVFAQEALVRGADGAGAAEVLAHVTEGNRYAFDQICRTTAIALAARLGLAQTDAALSVNFLPNAVYEPKACIRLTLATALRHGLPLDRIIFEFTESESVDTAHLINILRAYKAMGFRTAIDDFGAGYAGLGLLSKFQPDIVKIDMALVQGLDTDRAKRTILRGTLRILDELEITAICEGVETPGEYAVLRDMGVELMQGYLLGRPALASLTHPACPPPVIPPHAWSARGGAACAQAAPGG</sequence>
<dbReference type="SMART" id="SM00052">
    <property type="entry name" value="EAL"/>
    <property type="match status" value="1"/>
</dbReference>
<dbReference type="InterPro" id="IPR035919">
    <property type="entry name" value="EAL_sf"/>
</dbReference>
<keyword evidence="3" id="KW-1185">Reference proteome</keyword>